<dbReference type="EnsemblPlants" id="ORUFI08G09050.1">
    <property type="protein sequence ID" value="ORUFI08G09050.1"/>
    <property type="gene ID" value="ORUFI08G09050"/>
</dbReference>
<organism evidence="1 2">
    <name type="scientific">Oryza rufipogon</name>
    <name type="common">Brownbeard rice</name>
    <name type="synonym">Asian wild rice</name>
    <dbReference type="NCBI Taxonomy" id="4529"/>
    <lineage>
        <taxon>Eukaryota</taxon>
        <taxon>Viridiplantae</taxon>
        <taxon>Streptophyta</taxon>
        <taxon>Embryophyta</taxon>
        <taxon>Tracheophyta</taxon>
        <taxon>Spermatophyta</taxon>
        <taxon>Magnoliopsida</taxon>
        <taxon>Liliopsida</taxon>
        <taxon>Poales</taxon>
        <taxon>Poaceae</taxon>
        <taxon>BOP clade</taxon>
        <taxon>Oryzoideae</taxon>
        <taxon>Oryzeae</taxon>
        <taxon>Oryzinae</taxon>
        <taxon>Oryza</taxon>
    </lineage>
</organism>
<keyword evidence="2" id="KW-1185">Reference proteome</keyword>
<reference evidence="1" key="2">
    <citation type="submission" date="2015-06" db="UniProtKB">
        <authorList>
            <consortium name="EnsemblPlants"/>
        </authorList>
    </citation>
    <scope>IDENTIFICATION</scope>
</reference>
<sequence>MATMQERVEEVAAEALGNLDPVVSNLLDTRSGVPLFVGSGEAAADNLRAKGKRVIYDGSIGEHVKRAMCRVHILACHNWPLMCDGPHLEWAPIEPITNAFTCDETLWPVTDRSS</sequence>
<name>A0A0E0QGE1_ORYRU</name>
<reference evidence="2" key="1">
    <citation type="submission" date="2013-06" db="EMBL/GenBank/DDBJ databases">
        <authorList>
            <person name="Zhao Q."/>
        </authorList>
    </citation>
    <scope>NUCLEOTIDE SEQUENCE</scope>
    <source>
        <strain evidence="2">cv. W1943</strain>
    </source>
</reference>
<dbReference type="Gramene" id="ORUFI08G09050.1">
    <property type="protein sequence ID" value="ORUFI08G09050.1"/>
    <property type="gene ID" value="ORUFI08G09050"/>
</dbReference>
<proteinExistence type="predicted"/>
<evidence type="ECO:0000313" key="1">
    <source>
        <dbReference type="EnsemblPlants" id="ORUFI08G09050.1"/>
    </source>
</evidence>
<dbReference type="Proteomes" id="UP000008022">
    <property type="component" value="Unassembled WGS sequence"/>
</dbReference>
<dbReference type="AlphaFoldDB" id="A0A0E0QGE1"/>
<dbReference type="HOGENOM" id="CLU_2125166_0_0_1"/>
<protein>
    <submittedName>
        <fullName evidence="1">Uncharacterized protein</fullName>
    </submittedName>
</protein>
<evidence type="ECO:0000313" key="2">
    <source>
        <dbReference type="Proteomes" id="UP000008022"/>
    </source>
</evidence>
<accession>A0A0E0QGE1</accession>